<name>A0A0A9DHS5_ARUDO</name>
<protein>
    <recommendedName>
        <fullName evidence="2">GCF C-terminal domain-containing protein</fullName>
    </recommendedName>
</protein>
<dbReference type="EMBL" id="GBRH01214548">
    <property type="protein sequence ID" value="JAD83347.1"/>
    <property type="molecule type" value="Transcribed_RNA"/>
</dbReference>
<proteinExistence type="predicted"/>
<evidence type="ECO:0008006" key="2">
    <source>
        <dbReference type="Google" id="ProtNLM"/>
    </source>
</evidence>
<dbReference type="InterPro" id="IPR045211">
    <property type="entry name" value="TFP11/STIP/Ntr1"/>
</dbReference>
<reference evidence="1" key="2">
    <citation type="journal article" date="2015" name="Data Brief">
        <title>Shoot transcriptome of the giant reed, Arundo donax.</title>
        <authorList>
            <person name="Barrero R.A."/>
            <person name="Guerrero F.D."/>
            <person name="Moolhuijzen P."/>
            <person name="Goolsby J.A."/>
            <person name="Tidwell J."/>
            <person name="Bellgard S.E."/>
            <person name="Bellgard M.I."/>
        </authorList>
    </citation>
    <scope>NUCLEOTIDE SEQUENCE</scope>
    <source>
        <tissue evidence="1">Shoot tissue taken approximately 20 cm above the soil surface</tissue>
    </source>
</reference>
<dbReference type="GO" id="GO:0000390">
    <property type="term" value="P:spliceosomal complex disassembly"/>
    <property type="evidence" value="ECO:0007669"/>
    <property type="project" value="InterPro"/>
</dbReference>
<organism evidence="1">
    <name type="scientific">Arundo donax</name>
    <name type="common">Giant reed</name>
    <name type="synonym">Donax arundinaceus</name>
    <dbReference type="NCBI Taxonomy" id="35708"/>
    <lineage>
        <taxon>Eukaryota</taxon>
        <taxon>Viridiplantae</taxon>
        <taxon>Streptophyta</taxon>
        <taxon>Embryophyta</taxon>
        <taxon>Tracheophyta</taxon>
        <taxon>Spermatophyta</taxon>
        <taxon>Magnoliopsida</taxon>
        <taxon>Liliopsida</taxon>
        <taxon>Poales</taxon>
        <taxon>Poaceae</taxon>
        <taxon>PACMAD clade</taxon>
        <taxon>Arundinoideae</taxon>
        <taxon>Arundineae</taxon>
        <taxon>Arundo</taxon>
    </lineage>
</organism>
<accession>A0A0A9DHS5</accession>
<dbReference type="GO" id="GO:0071008">
    <property type="term" value="C:U2-type post-mRNA release spliceosomal complex"/>
    <property type="evidence" value="ECO:0007669"/>
    <property type="project" value="TreeGrafter"/>
</dbReference>
<dbReference type="PANTHER" id="PTHR23329:SF1">
    <property type="entry name" value="TUFTELIN-INTERACTING PROTEIN 11"/>
    <property type="match status" value="1"/>
</dbReference>
<dbReference type="AlphaFoldDB" id="A0A0A9DHS5"/>
<dbReference type="PANTHER" id="PTHR23329">
    <property type="entry name" value="TUFTELIN-INTERACTING PROTEIN 11-RELATED"/>
    <property type="match status" value="1"/>
</dbReference>
<evidence type="ECO:0000313" key="1">
    <source>
        <dbReference type="EMBL" id="JAD83347.1"/>
    </source>
</evidence>
<sequence length="197" mass="22592">MRWASAIPVHHMVHMLEVDFFSKWQQVLYHWLCSPNPDFNEIMNWYKGWKGLFPPELLANERIRMLLTAGLDMMNQAAEGLEVVQPGARENVGYLRATEKRHFDAAQQAYNAVPGAAMADLSFKESIQAYAMEQGLLFMPRVGKFYNGMPVYEFGTISICIDSVKRLLYAQLQEGIESWGAVTLTQLMEMNRMGRPH</sequence>
<reference evidence="1" key="1">
    <citation type="submission" date="2014-09" db="EMBL/GenBank/DDBJ databases">
        <authorList>
            <person name="Magalhaes I.L.F."/>
            <person name="Oliveira U."/>
            <person name="Santos F.R."/>
            <person name="Vidigal T.H.D.A."/>
            <person name="Brescovit A.D."/>
            <person name="Santos A.J."/>
        </authorList>
    </citation>
    <scope>NUCLEOTIDE SEQUENCE</scope>
    <source>
        <tissue evidence="1">Shoot tissue taken approximately 20 cm above the soil surface</tissue>
    </source>
</reference>